<sequence>MPHIRVVTKQEQVLQNIRTFQKELETTGKNNDLVNTLSHFRAWYAVKANGKWIFGPSKFVGYVGLTAKAYATNIVQLDGRKTEDALKPWFVEVSSGPLYDELNDKLHDFLASFGKQPSSLARFSICREGLSGADEEFKGAFSLVEALLTIYREMPEAAQQEFRRRIKKEA</sequence>
<dbReference type="KEGG" id="pna:Pnap_4386"/>
<gene>
    <name evidence="1" type="ordered locus">Pnap_4386</name>
</gene>
<name>A1VVI6_POLNA</name>
<geneLocation type="plasmid" evidence="1 2">
    <name>pPNAP01</name>
</geneLocation>
<keyword evidence="1" id="KW-0614">Plasmid</keyword>
<dbReference type="EMBL" id="CP000530">
    <property type="protein sequence ID" value="ABM39664.1"/>
    <property type="molecule type" value="Genomic_DNA"/>
</dbReference>
<reference evidence="2" key="1">
    <citation type="journal article" date="2009" name="Environ. Microbiol.">
        <title>The genome of Polaromonas naphthalenivorans strain CJ2, isolated from coal tar-contaminated sediment, reveals physiological and metabolic versatility and evolution through extensive horizontal gene transfer.</title>
        <authorList>
            <person name="Yagi J.M."/>
            <person name="Sims D."/>
            <person name="Brettin T."/>
            <person name="Bruce D."/>
            <person name="Madsen E.L."/>
        </authorList>
    </citation>
    <scope>NUCLEOTIDE SEQUENCE [LARGE SCALE GENOMIC DNA]</scope>
    <source>
        <strain evidence="2">CJ2</strain>
        <plasmid evidence="2">Plasmid pPNAP01</plasmid>
    </source>
</reference>
<dbReference type="HOGENOM" id="CLU_1634146_0_0_4"/>
<dbReference type="Proteomes" id="UP000000644">
    <property type="component" value="Plasmid pPNAP01"/>
</dbReference>
<dbReference type="RefSeq" id="WP_011798037.1">
    <property type="nucleotide sequence ID" value="NC_008757.1"/>
</dbReference>
<dbReference type="AlphaFoldDB" id="A1VVI6"/>
<proteinExistence type="predicted"/>
<dbReference type="OrthoDB" id="2880589at2"/>
<keyword evidence="2" id="KW-1185">Reference proteome</keyword>
<evidence type="ECO:0000313" key="2">
    <source>
        <dbReference type="Proteomes" id="UP000000644"/>
    </source>
</evidence>
<protein>
    <submittedName>
        <fullName evidence="1">Uncharacterized protein</fullName>
    </submittedName>
</protein>
<accession>A1VVI6</accession>
<evidence type="ECO:0000313" key="1">
    <source>
        <dbReference type="EMBL" id="ABM39664.1"/>
    </source>
</evidence>
<organism evidence="1 2">
    <name type="scientific">Polaromonas naphthalenivorans (strain CJ2)</name>
    <dbReference type="NCBI Taxonomy" id="365044"/>
    <lineage>
        <taxon>Bacteria</taxon>
        <taxon>Pseudomonadati</taxon>
        <taxon>Pseudomonadota</taxon>
        <taxon>Betaproteobacteria</taxon>
        <taxon>Burkholderiales</taxon>
        <taxon>Comamonadaceae</taxon>
        <taxon>Polaromonas</taxon>
    </lineage>
</organism>